<feature type="region of interest" description="Disordered" evidence="2">
    <location>
        <begin position="163"/>
        <end position="224"/>
    </location>
</feature>
<evidence type="ECO:0000256" key="1">
    <source>
        <dbReference type="SAM" id="Coils"/>
    </source>
</evidence>
<organism evidence="3 4">
    <name type="scientific">Cichlidogyrus casuarinus</name>
    <dbReference type="NCBI Taxonomy" id="1844966"/>
    <lineage>
        <taxon>Eukaryota</taxon>
        <taxon>Metazoa</taxon>
        <taxon>Spiralia</taxon>
        <taxon>Lophotrochozoa</taxon>
        <taxon>Platyhelminthes</taxon>
        <taxon>Monogenea</taxon>
        <taxon>Monopisthocotylea</taxon>
        <taxon>Dactylogyridea</taxon>
        <taxon>Ancyrocephalidae</taxon>
        <taxon>Cichlidogyrus</taxon>
    </lineage>
</organism>
<dbReference type="AlphaFoldDB" id="A0ABD2PQK0"/>
<feature type="compositionally biased region" description="Basic and acidic residues" evidence="2">
    <location>
        <begin position="212"/>
        <end position="224"/>
    </location>
</feature>
<name>A0ABD2PQK0_9PLAT</name>
<evidence type="ECO:0000313" key="3">
    <source>
        <dbReference type="EMBL" id="KAL3309604.1"/>
    </source>
</evidence>
<dbReference type="EMBL" id="JBJKFK010003736">
    <property type="protein sequence ID" value="KAL3309604.1"/>
    <property type="molecule type" value="Genomic_DNA"/>
</dbReference>
<reference evidence="3 4" key="1">
    <citation type="submission" date="2024-11" db="EMBL/GenBank/DDBJ databases">
        <title>Adaptive evolution of stress response genes in parasites aligns with host niche diversity.</title>
        <authorList>
            <person name="Hahn C."/>
            <person name="Resl P."/>
        </authorList>
    </citation>
    <scope>NUCLEOTIDE SEQUENCE [LARGE SCALE GENOMIC DNA]</scope>
    <source>
        <strain evidence="3">EGGRZ-B1_66</strain>
        <tissue evidence="3">Body</tissue>
    </source>
</reference>
<feature type="compositionally biased region" description="Acidic residues" evidence="2">
    <location>
        <begin position="190"/>
        <end position="204"/>
    </location>
</feature>
<evidence type="ECO:0000256" key="2">
    <source>
        <dbReference type="SAM" id="MobiDB-lite"/>
    </source>
</evidence>
<comment type="caution">
    <text evidence="3">The sequence shown here is derived from an EMBL/GenBank/DDBJ whole genome shotgun (WGS) entry which is preliminary data.</text>
</comment>
<dbReference type="Proteomes" id="UP001626550">
    <property type="component" value="Unassembled WGS sequence"/>
</dbReference>
<sequence>MADNARNPDSDDTNNFKNKCTELEEAKKQISRRLTELSKRTSLLRRRAHGNLETSYHQMIRSVIKLNKCSSVDAWMSFQEIADNLAKMHRIVGNNLEKLQSSGYQDGYHTLNREFINHVDTHAYSGEDPNSILLLDDVRSFFDDSTPVNIPFPRAKRRFSFKPDQKRHYDSSTTDEEAYSKRPRYHFESSDEDDFEEYDCESSDESSAGSHLLEESADFKSTLE</sequence>
<gene>
    <name evidence="3" type="ORF">Ciccas_011848</name>
</gene>
<accession>A0ABD2PQK0</accession>
<keyword evidence="1" id="KW-0175">Coiled coil</keyword>
<keyword evidence="4" id="KW-1185">Reference proteome</keyword>
<evidence type="ECO:0000313" key="4">
    <source>
        <dbReference type="Proteomes" id="UP001626550"/>
    </source>
</evidence>
<feature type="coiled-coil region" evidence="1">
    <location>
        <begin position="13"/>
        <end position="40"/>
    </location>
</feature>
<protein>
    <submittedName>
        <fullName evidence="3">Uncharacterized protein</fullName>
    </submittedName>
</protein>
<proteinExistence type="predicted"/>